<proteinExistence type="inferred from homology"/>
<dbReference type="InterPro" id="IPR026262">
    <property type="entry name" value="DinJ"/>
</dbReference>
<dbReference type="GO" id="GO:0015643">
    <property type="term" value="F:toxic substance binding"/>
    <property type="evidence" value="ECO:0007669"/>
    <property type="project" value="InterPro"/>
</dbReference>
<dbReference type="Gene3D" id="1.10.1220.10">
    <property type="entry name" value="Met repressor-like"/>
    <property type="match status" value="1"/>
</dbReference>
<reference evidence="8 9" key="2">
    <citation type="submission" date="2018-08" db="EMBL/GenBank/DDBJ databases">
        <title>A genome reference for cultivated species of the human gut microbiota.</title>
        <authorList>
            <person name="Zou Y."/>
            <person name="Xue W."/>
            <person name="Luo G."/>
        </authorList>
    </citation>
    <scope>NUCLEOTIDE SEQUENCE [LARGE SCALE GENOMIC DNA]</scope>
    <source>
        <strain evidence="6 9">AM22-12LB</strain>
        <strain evidence="5 8">AM23-3</strain>
    </source>
</reference>
<evidence type="ECO:0000256" key="2">
    <source>
        <dbReference type="ARBA" id="ARBA00022649"/>
    </source>
</evidence>
<dbReference type="EMBL" id="QRIM01000021">
    <property type="protein sequence ID" value="RHG57387.1"/>
    <property type="molecule type" value="Genomic_DNA"/>
</dbReference>
<dbReference type="GO" id="GO:0006355">
    <property type="term" value="P:regulation of DNA-templated transcription"/>
    <property type="evidence" value="ECO:0007669"/>
    <property type="project" value="InterPro"/>
</dbReference>
<evidence type="ECO:0000313" key="7">
    <source>
        <dbReference type="Proteomes" id="UP000095727"/>
    </source>
</evidence>
<gene>
    <name evidence="4" type="ORF">comes_28920</name>
    <name evidence="6" type="ORF">DW252_14605</name>
    <name evidence="5" type="ORF">DW656_13405</name>
    <name evidence="3" type="ORF">ERS852574_00988</name>
</gene>
<dbReference type="PANTHER" id="PTHR38781:SF1">
    <property type="entry name" value="ANTITOXIN DINJ-RELATED"/>
    <property type="match status" value="1"/>
</dbReference>
<dbReference type="InterPro" id="IPR007337">
    <property type="entry name" value="RelB/DinJ"/>
</dbReference>
<accession>A0A173RZ30</accession>
<dbReference type="InterPro" id="IPR013321">
    <property type="entry name" value="Arc_rbn_hlx_hlx"/>
</dbReference>
<dbReference type="PANTHER" id="PTHR38781">
    <property type="entry name" value="ANTITOXIN DINJ-RELATED"/>
    <property type="match status" value="1"/>
</dbReference>
<sequence length="93" mass="10312">MAKSTTSNISIRMDSDLKAAAEALYEELGMNLSTAFNIFVRQSLRERGIPFKITEGTPSKETVSAMLEAERIAKDPNIKGYHDVNELFADLDS</sequence>
<dbReference type="GO" id="GO:0006351">
    <property type="term" value="P:DNA-templated transcription"/>
    <property type="evidence" value="ECO:0007669"/>
    <property type="project" value="TreeGrafter"/>
</dbReference>
<evidence type="ECO:0000256" key="1">
    <source>
        <dbReference type="ARBA" id="ARBA00010562"/>
    </source>
</evidence>
<keyword evidence="2" id="KW-1277">Toxin-antitoxin system</keyword>
<dbReference type="AlphaFoldDB" id="A0A173RZ30"/>
<comment type="similarity">
    <text evidence="1">Belongs to the RelB/DinJ antitoxin family.</text>
</comment>
<dbReference type="NCBIfam" id="TIGR02384">
    <property type="entry name" value="RelB_DinJ"/>
    <property type="match status" value="1"/>
</dbReference>
<dbReference type="Proteomes" id="UP000286595">
    <property type="component" value="Unassembled WGS sequence"/>
</dbReference>
<dbReference type="GO" id="GO:0044010">
    <property type="term" value="P:single-species biofilm formation"/>
    <property type="evidence" value="ECO:0007669"/>
    <property type="project" value="InterPro"/>
</dbReference>
<name>A0A173RZ30_9FIRM</name>
<reference evidence="4" key="4">
    <citation type="submission" date="2022-11" db="EMBL/GenBank/DDBJ databases">
        <title>Draft genome sequence of Coprococcus comes strain 31264.</title>
        <authorList>
            <person name="Hisatomi A."/>
            <person name="Ohkuma M."/>
            <person name="Sakamoto M."/>
        </authorList>
    </citation>
    <scope>NUCLEOTIDE SEQUENCE</scope>
    <source>
        <strain evidence="4">JCM 31264</strain>
    </source>
</reference>
<evidence type="ECO:0000313" key="4">
    <source>
        <dbReference type="EMBL" id="GLG88345.1"/>
    </source>
</evidence>
<dbReference type="GO" id="GO:0000987">
    <property type="term" value="F:cis-regulatory region sequence-specific DNA binding"/>
    <property type="evidence" value="ECO:0007669"/>
    <property type="project" value="InterPro"/>
</dbReference>
<evidence type="ECO:0000313" key="3">
    <source>
        <dbReference type="EMBL" id="CUM83171.1"/>
    </source>
</evidence>
<dbReference type="EMBL" id="CYXR01000005">
    <property type="protein sequence ID" value="CUM83171.1"/>
    <property type="molecule type" value="Genomic_DNA"/>
</dbReference>
<dbReference type="PIRSF" id="PIRSF003108">
    <property type="entry name" value="DinJ"/>
    <property type="match status" value="1"/>
</dbReference>
<dbReference type="RefSeq" id="WP_055155989.1">
    <property type="nucleotide sequence ID" value="NZ_BSCI01000024.1"/>
</dbReference>
<organism evidence="3 7">
    <name type="scientific">Coprococcus comes</name>
    <dbReference type="NCBI Taxonomy" id="410072"/>
    <lineage>
        <taxon>Bacteria</taxon>
        <taxon>Bacillati</taxon>
        <taxon>Bacillota</taxon>
        <taxon>Clostridia</taxon>
        <taxon>Lachnospirales</taxon>
        <taxon>Lachnospiraceae</taxon>
        <taxon>Coprococcus</taxon>
    </lineage>
</organism>
<reference evidence="4" key="3">
    <citation type="submission" date="2022-09" db="EMBL/GenBank/DDBJ databases">
        <title>Draft genome sequence of Coprococcus comes strain 31264.</title>
        <authorList>
            <person name="Atsushi H."/>
            <person name="Moriya O."/>
            <person name="Mitsuo S."/>
        </authorList>
    </citation>
    <scope>NUCLEOTIDE SEQUENCE</scope>
    <source>
        <strain evidence="4">JCM 31264</strain>
    </source>
</reference>
<evidence type="ECO:0000313" key="6">
    <source>
        <dbReference type="EMBL" id="RHG57387.1"/>
    </source>
</evidence>
<evidence type="ECO:0000313" key="8">
    <source>
        <dbReference type="Proteomes" id="UP000284579"/>
    </source>
</evidence>
<reference evidence="3 7" key="1">
    <citation type="submission" date="2015-09" db="EMBL/GenBank/DDBJ databases">
        <authorList>
            <consortium name="Pathogen Informatics"/>
        </authorList>
    </citation>
    <scope>NUCLEOTIDE SEQUENCE [LARGE SCALE GENOMIC DNA]</scope>
    <source>
        <strain evidence="3 7">2789STDY5834962</strain>
    </source>
</reference>
<dbReference type="Proteomes" id="UP000284579">
    <property type="component" value="Unassembled WGS sequence"/>
</dbReference>
<dbReference type="Pfam" id="PF04221">
    <property type="entry name" value="RelB"/>
    <property type="match status" value="1"/>
</dbReference>
<dbReference type="EMBL" id="BSCI01000024">
    <property type="protein sequence ID" value="GLG88345.1"/>
    <property type="molecule type" value="Genomic_DNA"/>
</dbReference>
<evidence type="ECO:0000313" key="9">
    <source>
        <dbReference type="Proteomes" id="UP000286595"/>
    </source>
</evidence>
<protein>
    <submittedName>
        <fullName evidence="3">Addiction module antitoxin, RelB/DinJ family</fullName>
    </submittedName>
    <submittedName>
        <fullName evidence="4">DNA-damage-inducible protein J</fullName>
    </submittedName>
    <submittedName>
        <fullName evidence="5">Type II toxin-antitoxin system RelB/DinJ family antitoxin</fullName>
    </submittedName>
</protein>
<dbReference type="OrthoDB" id="9804867at2"/>
<evidence type="ECO:0000313" key="5">
    <source>
        <dbReference type="EMBL" id="RHF81516.1"/>
    </source>
</evidence>
<dbReference type="EMBL" id="QRHO01000023">
    <property type="protein sequence ID" value="RHF81516.1"/>
    <property type="molecule type" value="Genomic_DNA"/>
</dbReference>
<dbReference type="Proteomes" id="UP000095727">
    <property type="component" value="Unassembled WGS sequence"/>
</dbReference>
<dbReference type="Proteomes" id="UP001145109">
    <property type="component" value="Unassembled WGS sequence"/>
</dbReference>